<dbReference type="Proteomes" id="UP000318102">
    <property type="component" value="Unassembled WGS sequence"/>
</dbReference>
<reference evidence="8 9" key="1">
    <citation type="submission" date="2019-07" db="EMBL/GenBank/DDBJ databases">
        <authorList>
            <person name="Kim J."/>
        </authorList>
    </citation>
    <scope>NUCLEOTIDE SEQUENCE [LARGE SCALE GENOMIC DNA]</scope>
    <source>
        <strain evidence="8 9">N4</strain>
    </source>
</reference>
<feature type="transmembrane region" description="Helical" evidence="6">
    <location>
        <begin position="20"/>
        <end position="43"/>
    </location>
</feature>
<evidence type="ECO:0000313" key="9">
    <source>
        <dbReference type="Proteomes" id="UP000318102"/>
    </source>
</evidence>
<dbReference type="OrthoDB" id="9812980at2"/>
<protein>
    <recommendedName>
        <fullName evidence="6">TVP38/TMEM64 family membrane protein</fullName>
    </recommendedName>
</protein>
<evidence type="ECO:0000259" key="7">
    <source>
        <dbReference type="Pfam" id="PF09335"/>
    </source>
</evidence>
<organism evidence="8 9">
    <name type="scientific">Paenibacillus agilis</name>
    <dbReference type="NCBI Taxonomy" id="3020863"/>
    <lineage>
        <taxon>Bacteria</taxon>
        <taxon>Bacillati</taxon>
        <taxon>Bacillota</taxon>
        <taxon>Bacilli</taxon>
        <taxon>Bacillales</taxon>
        <taxon>Paenibacillaceae</taxon>
        <taxon>Paenibacillus</taxon>
    </lineage>
</organism>
<dbReference type="InterPro" id="IPR032816">
    <property type="entry name" value="VTT_dom"/>
</dbReference>
<accession>A0A559J1Z5</accession>
<keyword evidence="3 6" id="KW-0812">Transmembrane</keyword>
<keyword evidence="2 6" id="KW-1003">Cell membrane</keyword>
<feature type="transmembrane region" description="Helical" evidence="6">
    <location>
        <begin position="105"/>
        <end position="128"/>
    </location>
</feature>
<evidence type="ECO:0000256" key="4">
    <source>
        <dbReference type="ARBA" id="ARBA00022989"/>
    </source>
</evidence>
<gene>
    <name evidence="8" type="ORF">FPZ44_12950</name>
</gene>
<feature type="transmembrane region" description="Helical" evidence="6">
    <location>
        <begin position="55"/>
        <end position="75"/>
    </location>
</feature>
<name>A0A559J1Z5_9BACL</name>
<dbReference type="RefSeq" id="WP_144990797.1">
    <property type="nucleotide sequence ID" value="NZ_VNJK01000001.1"/>
</dbReference>
<dbReference type="EMBL" id="VNJK01000001">
    <property type="protein sequence ID" value="TVX93881.1"/>
    <property type="molecule type" value="Genomic_DNA"/>
</dbReference>
<dbReference type="PANTHER" id="PTHR12677:SF55">
    <property type="entry name" value="UNDECAPRENYL PHOSPHATE TRANSPORTER SAOUHSC_00901-RELATED"/>
    <property type="match status" value="1"/>
</dbReference>
<evidence type="ECO:0000256" key="3">
    <source>
        <dbReference type="ARBA" id="ARBA00022692"/>
    </source>
</evidence>
<keyword evidence="9" id="KW-1185">Reference proteome</keyword>
<dbReference type="PANTHER" id="PTHR12677">
    <property type="entry name" value="GOLGI APPARATUS MEMBRANE PROTEIN TVP38-RELATED"/>
    <property type="match status" value="1"/>
</dbReference>
<proteinExistence type="inferred from homology"/>
<dbReference type="GO" id="GO:0005886">
    <property type="term" value="C:plasma membrane"/>
    <property type="evidence" value="ECO:0007669"/>
    <property type="project" value="UniProtKB-SubCell"/>
</dbReference>
<comment type="caution">
    <text evidence="6">Lacks conserved residue(s) required for the propagation of feature annotation.</text>
</comment>
<evidence type="ECO:0000256" key="1">
    <source>
        <dbReference type="ARBA" id="ARBA00004651"/>
    </source>
</evidence>
<comment type="similarity">
    <text evidence="6">Belongs to the TVP38/TMEM64 family.</text>
</comment>
<evidence type="ECO:0000256" key="5">
    <source>
        <dbReference type="ARBA" id="ARBA00023136"/>
    </source>
</evidence>
<keyword evidence="4 6" id="KW-1133">Transmembrane helix</keyword>
<evidence type="ECO:0000313" key="8">
    <source>
        <dbReference type="EMBL" id="TVX93881.1"/>
    </source>
</evidence>
<evidence type="ECO:0000256" key="2">
    <source>
        <dbReference type="ARBA" id="ARBA00022475"/>
    </source>
</evidence>
<dbReference type="AlphaFoldDB" id="A0A559J1Z5"/>
<comment type="subcellular location">
    <subcellularLocation>
        <location evidence="1 6">Cell membrane</location>
        <topology evidence="1 6">Multi-pass membrane protein</topology>
    </subcellularLocation>
</comment>
<evidence type="ECO:0000256" key="6">
    <source>
        <dbReference type="RuleBase" id="RU366058"/>
    </source>
</evidence>
<sequence length="186" mass="20104">MLDGLNLDAFTVWLQSLGTWAIAASLVLNIVISVAGVIPSIWLTGANVIAFGPELGFAVSLLGETLGAVSALLLYRRGLSNIPAVKQQRWAWLQRLHQYGRVKRACLVLVARFIPLVPSGVVNAIAALSTMSMLDFTLMTIIGKAPSIWIEGVLGKAMYSNSTIFHIALIIVVIVLIVGWVRRKPS</sequence>
<dbReference type="InterPro" id="IPR015414">
    <property type="entry name" value="TMEM64"/>
</dbReference>
<dbReference type="Pfam" id="PF09335">
    <property type="entry name" value="VTT_dom"/>
    <property type="match status" value="1"/>
</dbReference>
<keyword evidence="5 6" id="KW-0472">Membrane</keyword>
<feature type="transmembrane region" description="Helical" evidence="6">
    <location>
        <begin position="163"/>
        <end position="181"/>
    </location>
</feature>
<feature type="domain" description="VTT" evidence="7">
    <location>
        <begin position="38"/>
        <end position="155"/>
    </location>
</feature>
<comment type="caution">
    <text evidence="8">The sequence shown here is derived from an EMBL/GenBank/DDBJ whole genome shotgun (WGS) entry which is preliminary data.</text>
</comment>